<dbReference type="Pfam" id="PF13420">
    <property type="entry name" value="Acetyltransf_4"/>
    <property type="match status" value="1"/>
</dbReference>
<evidence type="ECO:0000313" key="4">
    <source>
        <dbReference type="EMBL" id="ODV53415.1"/>
    </source>
</evidence>
<comment type="caution">
    <text evidence="4">The sequence shown here is derived from an EMBL/GenBank/DDBJ whole genome shotgun (WGS) entry which is preliminary data.</text>
</comment>
<dbReference type="InterPro" id="IPR050680">
    <property type="entry name" value="YpeA/RimI_acetyltransf"/>
</dbReference>
<proteinExistence type="predicted"/>
<evidence type="ECO:0000259" key="3">
    <source>
        <dbReference type="PROSITE" id="PS51186"/>
    </source>
</evidence>
<feature type="domain" description="N-acetyltransferase" evidence="3">
    <location>
        <begin position="1"/>
        <end position="169"/>
    </location>
</feature>
<dbReference type="SUPFAM" id="SSF55729">
    <property type="entry name" value="Acyl-CoA N-acyltransferases (Nat)"/>
    <property type="match status" value="1"/>
</dbReference>
<dbReference type="AlphaFoldDB" id="A0A1E4QZ04"/>
<dbReference type="PANTHER" id="PTHR43420">
    <property type="entry name" value="ACETYLTRANSFERASE"/>
    <property type="match status" value="1"/>
</dbReference>
<evidence type="ECO:0000256" key="2">
    <source>
        <dbReference type="ARBA" id="ARBA00023315"/>
    </source>
</evidence>
<protein>
    <submittedName>
        <fullName evidence="4">GNAT family N-acetyltransferase</fullName>
    </submittedName>
</protein>
<organism evidence="4 5">
    <name type="scientific">Lysinibacillus fusiformis</name>
    <dbReference type="NCBI Taxonomy" id="28031"/>
    <lineage>
        <taxon>Bacteria</taxon>
        <taxon>Bacillati</taxon>
        <taxon>Bacillota</taxon>
        <taxon>Bacilli</taxon>
        <taxon>Bacillales</taxon>
        <taxon>Bacillaceae</taxon>
        <taxon>Lysinibacillus</taxon>
    </lineage>
</organism>
<dbReference type="Gene3D" id="3.40.630.30">
    <property type="match status" value="1"/>
</dbReference>
<dbReference type="OrthoDB" id="9799092at2"/>
<dbReference type="PANTHER" id="PTHR43420:SF12">
    <property type="entry name" value="N-ACETYLTRANSFERASE DOMAIN-CONTAINING PROTEIN"/>
    <property type="match status" value="1"/>
</dbReference>
<gene>
    <name evidence="4" type="ORF">BG258_22570</name>
</gene>
<dbReference type="InterPro" id="IPR000182">
    <property type="entry name" value="GNAT_dom"/>
</dbReference>
<dbReference type="InterPro" id="IPR016181">
    <property type="entry name" value="Acyl_CoA_acyltransferase"/>
</dbReference>
<keyword evidence="1 4" id="KW-0808">Transferase</keyword>
<reference evidence="4 5" key="1">
    <citation type="submission" date="2016-09" db="EMBL/GenBank/DDBJ databases">
        <title>Draft genome sequence of the soil isolate, Lysinibacillus fusiformis M5, a potential hypoxanthine producer.</title>
        <authorList>
            <person name="Gallegos-Monterrosa R."/>
            <person name="Maroti G."/>
            <person name="Balint B."/>
            <person name="Kovacs A.T."/>
        </authorList>
    </citation>
    <scope>NUCLEOTIDE SEQUENCE [LARGE SCALE GENOMIC DNA]</scope>
    <source>
        <strain evidence="4 5">M5</strain>
    </source>
</reference>
<dbReference type="PROSITE" id="PS51186">
    <property type="entry name" value="GNAT"/>
    <property type="match status" value="1"/>
</dbReference>
<evidence type="ECO:0000256" key="1">
    <source>
        <dbReference type="ARBA" id="ARBA00022679"/>
    </source>
</evidence>
<keyword evidence="2" id="KW-0012">Acyltransferase</keyword>
<evidence type="ECO:0000313" key="5">
    <source>
        <dbReference type="Proteomes" id="UP000094784"/>
    </source>
</evidence>
<sequence length="169" mass="18976">MEIRLLTAQDAESYRTLRLEGLQTNPEAFGASFEEEKDMTLELFASRLEAQGSFTFGAFDQDELFGVATLVQESKMKLKHKASVFAVYVSPKKRGLSLGKRLMQAIINQGKQLADVEQINLTVVSSNDSAKGLYTSLGFQVFGTEKRALKIDQQCFDEDYMVLYVKPLK</sequence>
<name>A0A1E4QZ04_9BACI</name>
<accession>A0A1E4QZ04</accession>
<dbReference type="CDD" id="cd04301">
    <property type="entry name" value="NAT_SF"/>
    <property type="match status" value="1"/>
</dbReference>
<dbReference type="Proteomes" id="UP000094784">
    <property type="component" value="Unassembled WGS sequence"/>
</dbReference>
<dbReference type="GO" id="GO:0016747">
    <property type="term" value="F:acyltransferase activity, transferring groups other than amino-acyl groups"/>
    <property type="evidence" value="ECO:0007669"/>
    <property type="project" value="InterPro"/>
</dbReference>
<dbReference type="EMBL" id="MECQ01000006">
    <property type="protein sequence ID" value="ODV53415.1"/>
    <property type="molecule type" value="Genomic_DNA"/>
</dbReference>
<dbReference type="RefSeq" id="WP_069482524.1">
    <property type="nucleotide sequence ID" value="NZ_CP130331.1"/>
</dbReference>